<dbReference type="CDD" id="cd05123">
    <property type="entry name" value="STKc_AGC"/>
    <property type="match status" value="1"/>
</dbReference>
<dbReference type="InterPro" id="IPR011009">
    <property type="entry name" value="Kinase-like_dom_sf"/>
</dbReference>
<feature type="region of interest" description="Disordered" evidence="7">
    <location>
        <begin position="1"/>
        <end position="75"/>
    </location>
</feature>
<keyword evidence="3 6" id="KW-0547">Nucleotide-binding</keyword>
<dbReference type="OrthoDB" id="317007at2759"/>
<name>I7M9Z7_TETTS</name>
<evidence type="ECO:0000256" key="2">
    <source>
        <dbReference type="ARBA" id="ARBA00022679"/>
    </source>
</evidence>
<organism evidence="9 10">
    <name type="scientific">Tetrahymena thermophila (strain SB210)</name>
    <dbReference type="NCBI Taxonomy" id="312017"/>
    <lineage>
        <taxon>Eukaryota</taxon>
        <taxon>Sar</taxon>
        <taxon>Alveolata</taxon>
        <taxon>Ciliophora</taxon>
        <taxon>Intramacronucleata</taxon>
        <taxon>Oligohymenophorea</taxon>
        <taxon>Hymenostomatida</taxon>
        <taxon>Tetrahymenina</taxon>
        <taxon>Tetrahymenidae</taxon>
        <taxon>Tetrahymena</taxon>
    </lineage>
</organism>
<evidence type="ECO:0000256" key="5">
    <source>
        <dbReference type="ARBA" id="ARBA00022840"/>
    </source>
</evidence>
<evidence type="ECO:0000256" key="3">
    <source>
        <dbReference type="ARBA" id="ARBA00022741"/>
    </source>
</evidence>
<sequence>MGNNCCVPNQNNGPSQMGYSFLNKNNQELTKTANQNNPNFLSPPDQNQQGTKVSQISSLRSHSSQQKKVHQEKHPFDDYQKLANLGSGAYGEVSLVRKKKDGKLYAMKVVKKEKVAINRKMVEATLLEQKILKKSRHPFIVKLSQSFQTEGKLYIIMEYMANGDLYSVLQKVKRFDENTARFIFAEVILGLQYLHEEQNTMYRDLKPENILIGEDCHIKLSDFGLAKQFVNKEDKENAFLGTPQYLAPEIVLQKPYDKNIDLWTLGILLFELLSGKPPFGSGKNLMKDIIINKPIFPSYFSAQAVDLIKKLLQNIGNKRLGSNNFAELKSHPFFEKIDWDKIYRKELESLLKQYISKKPDRAYREKTIIESPRAANKKPMYNFPEFTYNPNSLLIGEDHEKN</sequence>
<evidence type="ECO:0000259" key="8">
    <source>
        <dbReference type="PROSITE" id="PS50011"/>
    </source>
</evidence>
<dbReference type="FunFam" id="1.10.510.10:FF:000210">
    <property type="entry name" value="Non-specific serine/threonine protein kinase"/>
    <property type="match status" value="1"/>
</dbReference>
<feature type="domain" description="Protein kinase" evidence="8">
    <location>
        <begin position="79"/>
        <end position="334"/>
    </location>
</feature>
<dbReference type="Gene3D" id="3.30.200.20">
    <property type="entry name" value="Phosphorylase Kinase, domain 1"/>
    <property type="match status" value="1"/>
</dbReference>
<dbReference type="SMART" id="SM00220">
    <property type="entry name" value="S_TKc"/>
    <property type="match status" value="1"/>
</dbReference>
<keyword evidence="5 6" id="KW-0067">ATP-binding</keyword>
<evidence type="ECO:0000256" key="4">
    <source>
        <dbReference type="ARBA" id="ARBA00022777"/>
    </source>
</evidence>
<evidence type="ECO:0000313" key="9">
    <source>
        <dbReference type="EMBL" id="EAS03116.2"/>
    </source>
</evidence>
<proteinExistence type="predicted"/>
<feature type="compositionally biased region" description="Low complexity" evidence="7">
    <location>
        <begin position="54"/>
        <end position="64"/>
    </location>
</feature>
<evidence type="ECO:0000256" key="1">
    <source>
        <dbReference type="ARBA" id="ARBA00022527"/>
    </source>
</evidence>
<dbReference type="EMBL" id="GG662504">
    <property type="protein sequence ID" value="EAS03116.2"/>
    <property type="molecule type" value="Genomic_DNA"/>
</dbReference>
<evidence type="ECO:0000313" key="10">
    <source>
        <dbReference type="Proteomes" id="UP000009168"/>
    </source>
</evidence>
<dbReference type="GeneID" id="7823388"/>
<dbReference type="KEGG" id="tet:TTHERM_00445970"/>
<dbReference type="InParanoid" id="I7M9Z7"/>
<dbReference type="PANTHER" id="PTHR24351">
    <property type="entry name" value="RIBOSOMAL PROTEIN S6 KINASE"/>
    <property type="match status" value="1"/>
</dbReference>
<dbReference type="FunFam" id="3.30.200.20:FF:000042">
    <property type="entry name" value="Aurora kinase A"/>
    <property type="match status" value="1"/>
</dbReference>
<dbReference type="Pfam" id="PF00069">
    <property type="entry name" value="Pkinase"/>
    <property type="match status" value="1"/>
</dbReference>
<dbReference type="STRING" id="312017.I7M9Z7"/>
<accession>I7M9Z7</accession>
<dbReference type="GO" id="GO:0005524">
    <property type="term" value="F:ATP binding"/>
    <property type="evidence" value="ECO:0007669"/>
    <property type="project" value="UniProtKB-UniRule"/>
</dbReference>
<dbReference type="PROSITE" id="PS00107">
    <property type="entry name" value="PROTEIN_KINASE_ATP"/>
    <property type="match status" value="1"/>
</dbReference>
<dbReference type="InterPro" id="IPR045270">
    <property type="entry name" value="STKc_AGC"/>
</dbReference>
<dbReference type="InterPro" id="IPR017441">
    <property type="entry name" value="Protein_kinase_ATP_BS"/>
</dbReference>
<keyword evidence="10" id="KW-1185">Reference proteome</keyword>
<dbReference type="PROSITE" id="PS50011">
    <property type="entry name" value="PROTEIN_KINASE_DOM"/>
    <property type="match status" value="1"/>
</dbReference>
<dbReference type="GO" id="GO:0004674">
    <property type="term" value="F:protein serine/threonine kinase activity"/>
    <property type="evidence" value="ECO:0007669"/>
    <property type="project" value="UniProtKB-KW"/>
</dbReference>
<keyword evidence="1" id="KW-0723">Serine/threonine-protein kinase</keyword>
<gene>
    <name evidence="9" type="ORF">TTHERM_00445970</name>
</gene>
<reference evidence="10" key="1">
    <citation type="journal article" date="2006" name="PLoS Biol.">
        <title>Macronuclear genome sequence of the ciliate Tetrahymena thermophila, a model eukaryote.</title>
        <authorList>
            <person name="Eisen J.A."/>
            <person name="Coyne R.S."/>
            <person name="Wu M."/>
            <person name="Wu D."/>
            <person name="Thiagarajan M."/>
            <person name="Wortman J.R."/>
            <person name="Badger J.H."/>
            <person name="Ren Q."/>
            <person name="Amedeo P."/>
            <person name="Jones K.M."/>
            <person name="Tallon L.J."/>
            <person name="Delcher A.L."/>
            <person name="Salzberg S.L."/>
            <person name="Silva J.C."/>
            <person name="Haas B.J."/>
            <person name="Majoros W.H."/>
            <person name="Farzad M."/>
            <person name="Carlton J.M."/>
            <person name="Smith R.K. Jr."/>
            <person name="Garg J."/>
            <person name="Pearlman R.E."/>
            <person name="Karrer K.M."/>
            <person name="Sun L."/>
            <person name="Manning G."/>
            <person name="Elde N.C."/>
            <person name="Turkewitz A.P."/>
            <person name="Asai D.J."/>
            <person name="Wilkes D.E."/>
            <person name="Wang Y."/>
            <person name="Cai H."/>
            <person name="Collins K."/>
            <person name="Stewart B.A."/>
            <person name="Lee S.R."/>
            <person name="Wilamowska K."/>
            <person name="Weinberg Z."/>
            <person name="Ruzzo W.L."/>
            <person name="Wloga D."/>
            <person name="Gaertig J."/>
            <person name="Frankel J."/>
            <person name="Tsao C.-C."/>
            <person name="Gorovsky M.A."/>
            <person name="Keeling P.J."/>
            <person name="Waller R.F."/>
            <person name="Patron N.J."/>
            <person name="Cherry J.M."/>
            <person name="Stover N.A."/>
            <person name="Krieger C.J."/>
            <person name="del Toro C."/>
            <person name="Ryder H.F."/>
            <person name="Williamson S.C."/>
            <person name="Barbeau R.A."/>
            <person name="Hamilton E.P."/>
            <person name="Orias E."/>
        </authorList>
    </citation>
    <scope>NUCLEOTIDE SEQUENCE [LARGE SCALE GENOMIC DNA]</scope>
    <source>
        <strain evidence="10">SB210</strain>
    </source>
</reference>
<dbReference type="eggNOG" id="KOG0598">
    <property type="taxonomic scope" value="Eukaryota"/>
</dbReference>
<dbReference type="Proteomes" id="UP000009168">
    <property type="component" value="Unassembled WGS sequence"/>
</dbReference>
<keyword evidence="2" id="KW-0808">Transferase</keyword>
<feature type="compositionally biased region" description="Polar residues" evidence="7">
    <location>
        <begin position="1"/>
        <end position="53"/>
    </location>
</feature>
<evidence type="ECO:0000256" key="7">
    <source>
        <dbReference type="SAM" id="MobiDB-lite"/>
    </source>
</evidence>
<dbReference type="InterPro" id="IPR000719">
    <property type="entry name" value="Prot_kinase_dom"/>
</dbReference>
<feature type="binding site" evidence="6">
    <location>
        <position position="112"/>
    </location>
    <ligand>
        <name>ATP</name>
        <dbReference type="ChEBI" id="CHEBI:30616"/>
    </ligand>
</feature>
<dbReference type="AlphaFoldDB" id="I7M9Z7"/>
<dbReference type="Gene3D" id="1.10.510.10">
    <property type="entry name" value="Transferase(Phosphotransferase) domain 1"/>
    <property type="match status" value="1"/>
</dbReference>
<dbReference type="RefSeq" id="XP_001023361.2">
    <property type="nucleotide sequence ID" value="XM_001023361.2"/>
</dbReference>
<keyword evidence="4 9" id="KW-0418">Kinase</keyword>
<dbReference type="SUPFAM" id="SSF56112">
    <property type="entry name" value="Protein kinase-like (PK-like)"/>
    <property type="match status" value="1"/>
</dbReference>
<evidence type="ECO:0000256" key="6">
    <source>
        <dbReference type="PROSITE-ProRule" id="PRU10141"/>
    </source>
</evidence>
<protein>
    <submittedName>
        <fullName evidence="9">Serine/Threonine kinase domain protein</fullName>
    </submittedName>
</protein>